<dbReference type="PANTHER" id="PTHR13598">
    <property type="entry name" value="AT07567P-RELATED"/>
    <property type="match status" value="1"/>
</dbReference>
<keyword evidence="3 8" id="KW-0812">Transmembrane</keyword>
<evidence type="ECO:0000313" key="9">
    <source>
        <dbReference type="EMBL" id="VDN29151.1"/>
    </source>
</evidence>
<comment type="subcellular location">
    <subcellularLocation>
        <location evidence="1">Nucleus inner membrane</location>
        <topology evidence="1">Multi-pass membrane protein</topology>
        <orientation evidence="1">Nucleoplasmic side</orientation>
    </subcellularLocation>
</comment>
<dbReference type="EMBL" id="UYRU01078424">
    <property type="protein sequence ID" value="VDN29151.1"/>
    <property type="molecule type" value="Genomic_DNA"/>
</dbReference>
<dbReference type="OrthoDB" id="6239296at2759"/>
<keyword evidence="6 8" id="KW-0472">Membrane</keyword>
<feature type="transmembrane region" description="Helical" evidence="8">
    <location>
        <begin position="215"/>
        <end position="237"/>
    </location>
</feature>
<feature type="non-terminal residue" evidence="9">
    <location>
        <position position="322"/>
    </location>
</feature>
<keyword evidence="10" id="KW-1185">Reference proteome</keyword>
<evidence type="ECO:0000256" key="8">
    <source>
        <dbReference type="SAM" id="Phobius"/>
    </source>
</evidence>
<keyword evidence="4" id="KW-0732">Signal</keyword>
<reference evidence="9 10" key="1">
    <citation type="submission" date="2018-11" db="EMBL/GenBank/DDBJ databases">
        <authorList>
            <consortium name="Pathogen Informatics"/>
        </authorList>
    </citation>
    <scope>NUCLEOTIDE SEQUENCE [LARGE SCALE GENOMIC DNA]</scope>
</reference>
<accession>A0A3P7ND36</accession>
<evidence type="ECO:0000256" key="1">
    <source>
        <dbReference type="ARBA" id="ARBA00004575"/>
    </source>
</evidence>
<dbReference type="InterPro" id="IPR019358">
    <property type="entry name" value="NEMP_fam"/>
</dbReference>
<feature type="transmembrane region" description="Helical" evidence="8">
    <location>
        <begin position="191"/>
        <end position="208"/>
    </location>
</feature>
<name>A0A3P7ND36_DIBLA</name>
<feature type="transmembrane region" description="Helical" evidence="8">
    <location>
        <begin position="164"/>
        <end position="185"/>
    </location>
</feature>
<evidence type="ECO:0000256" key="2">
    <source>
        <dbReference type="ARBA" id="ARBA00005748"/>
    </source>
</evidence>
<dbReference type="PANTHER" id="PTHR13598:SF1">
    <property type="entry name" value="AT07567P-RELATED"/>
    <property type="match status" value="1"/>
</dbReference>
<proteinExistence type="inferred from homology"/>
<dbReference type="GO" id="GO:0005637">
    <property type="term" value="C:nuclear inner membrane"/>
    <property type="evidence" value="ECO:0007669"/>
    <property type="project" value="UniProtKB-SubCell"/>
</dbReference>
<keyword evidence="7" id="KW-0539">Nucleus</keyword>
<dbReference type="Pfam" id="PF10225">
    <property type="entry name" value="NEMP"/>
    <property type="match status" value="1"/>
</dbReference>
<feature type="transmembrane region" description="Helical" evidence="8">
    <location>
        <begin position="249"/>
        <end position="270"/>
    </location>
</feature>
<evidence type="ECO:0000256" key="6">
    <source>
        <dbReference type="ARBA" id="ARBA00023136"/>
    </source>
</evidence>
<keyword evidence="5 8" id="KW-1133">Transmembrane helix</keyword>
<evidence type="ECO:0000256" key="5">
    <source>
        <dbReference type="ARBA" id="ARBA00022989"/>
    </source>
</evidence>
<sequence>MLGLSAFYAVAPTSHAPTVYLNPEEVKTIALTPIHPYMVCLLEQSWLVWIRRSFQNHFFAINSSAKSFSVRVYYGLNEDELRHRAPWLHSPVDSEISDLSTFTAFAGDSGPPDYSEIRSNSHVPLPGPYSHCVALLPVRSQGQHHSVFEIAFTSTLNFGRILRLLLGLAIYFCAPCLCGNILFYYCSGVSISILASFLILLFLVVRLLPKRSSLVLQGLVVFGGGAMSMLLFCLDHLRVAVANFISSNLPLFVAYALCVALFSTAILYWFSLPESLLERFPRTQNLLNLSLRAVGVALITSAPQLPEEFHRVRQLLQQGNRL</sequence>
<gene>
    <name evidence="9" type="ORF">DILT_LOCUS15308</name>
</gene>
<evidence type="ECO:0000256" key="4">
    <source>
        <dbReference type="ARBA" id="ARBA00022729"/>
    </source>
</evidence>
<evidence type="ECO:0000256" key="3">
    <source>
        <dbReference type="ARBA" id="ARBA00022692"/>
    </source>
</evidence>
<protein>
    <submittedName>
        <fullName evidence="9">Uncharacterized protein</fullName>
    </submittedName>
</protein>
<dbReference type="Proteomes" id="UP000281553">
    <property type="component" value="Unassembled WGS sequence"/>
</dbReference>
<evidence type="ECO:0000256" key="7">
    <source>
        <dbReference type="ARBA" id="ARBA00023242"/>
    </source>
</evidence>
<organism evidence="9 10">
    <name type="scientific">Dibothriocephalus latus</name>
    <name type="common">Fish tapeworm</name>
    <name type="synonym">Diphyllobothrium latum</name>
    <dbReference type="NCBI Taxonomy" id="60516"/>
    <lineage>
        <taxon>Eukaryota</taxon>
        <taxon>Metazoa</taxon>
        <taxon>Spiralia</taxon>
        <taxon>Lophotrochozoa</taxon>
        <taxon>Platyhelminthes</taxon>
        <taxon>Cestoda</taxon>
        <taxon>Eucestoda</taxon>
        <taxon>Diphyllobothriidea</taxon>
        <taxon>Diphyllobothriidae</taxon>
        <taxon>Dibothriocephalus</taxon>
    </lineage>
</organism>
<evidence type="ECO:0000313" key="10">
    <source>
        <dbReference type="Proteomes" id="UP000281553"/>
    </source>
</evidence>
<dbReference type="AlphaFoldDB" id="A0A3P7ND36"/>
<comment type="similarity">
    <text evidence="2">Belongs to the NEMP family.</text>
</comment>